<evidence type="ECO:0000259" key="8">
    <source>
        <dbReference type="PROSITE" id="PS50928"/>
    </source>
</evidence>
<dbReference type="Pfam" id="PF00528">
    <property type="entry name" value="BPD_transp_1"/>
    <property type="match status" value="1"/>
</dbReference>
<evidence type="ECO:0000256" key="4">
    <source>
        <dbReference type="ARBA" id="ARBA00022692"/>
    </source>
</evidence>
<keyword evidence="3" id="KW-1003">Cell membrane</keyword>
<dbReference type="PROSITE" id="PS50928">
    <property type="entry name" value="ABC_TM1"/>
    <property type="match status" value="1"/>
</dbReference>
<dbReference type="InterPro" id="IPR035906">
    <property type="entry name" value="MetI-like_sf"/>
</dbReference>
<dbReference type="CDD" id="cd06261">
    <property type="entry name" value="TM_PBP2"/>
    <property type="match status" value="1"/>
</dbReference>
<dbReference type="PANTHER" id="PTHR30193:SF37">
    <property type="entry name" value="INNER MEMBRANE ABC TRANSPORTER PERMEASE PROTEIN YCJO"/>
    <property type="match status" value="1"/>
</dbReference>
<comment type="subcellular location">
    <subcellularLocation>
        <location evidence="1 7">Cell membrane</location>
        <topology evidence="1 7">Multi-pass membrane protein</topology>
    </subcellularLocation>
</comment>
<keyword evidence="10" id="KW-1185">Reference proteome</keyword>
<evidence type="ECO:0000256" key="1">
    <source>
        <dbReference type="ARBA" id="ARBA00004651"/>
    </source>
</evidence>
<dbReference type="InterPro" id="IPR051393">
    <property type="entry name" value="ABC_transporter_permease"/>
</dbReference>
<evidence type="ECO:0000256" key="7">
    <source>
        <dbReference type="RuleBase" id="RU363032"/>
    </source>
</evidence>
<feature type="transmembrane region" description="Helical" evidence="7">
    <location>
        <begin position="28"/>
        <end position="50"/>
    </location>
</feature>
<name>A0ABX5SM01_9LACO</name>
<evidence type="ECO:0000256" key="3">
    <source>
        <dbReference type="ARBA" id="ARBA00022475"/>
    </source>
</evidence>
<keyword evidence="4 7" id="KW-0812">Transmembrane</keyword>
<feature type="transmembrane region" description="Helical" evidence="7">
    <location>
        <begin position="172"/>
        <end position="198"/>
    </location>
</feature>
<protein>
    <submittedName>
        <fullName evidence="9">Sugar ABC transporter permease</fullName>
    </submittedName>
</protein>
<dbReference type="Proteomes" id="UP000295756">
    <property type="component" value="Chromosome"/>
</dbReference>
<gene>
    <name evidence="9" type="ORF">EW139_05350</name>
</gene>
<feature type="domain" description="ABC transmembrane type-1" evidence="8">
    <location>
        <begin position="88"/>
        <end position="300"/>
    </location>
</feature>
<sequence length="313" mass="35211">MMISQTRHQTQRGQPKTKVTKPRYRQNTLGFLLLLPSILVLSVFVFYPMVKTFWLSTELTDLAGHPIKFIGLRNFRNLMLSDSFMTSFTVTVIFVVLTTFLTIIISYVLAMFASQRIRGIAIFRTIFSSTMGVSVTVASILWLFIFNPQIGLLSKLLSLLHLPPINWLSDPIWSLVAIIGTTVWMNIGFAFLVLLGAIQAIPEDLYRVADLDGASKWLRLRKITLPGTKPTTFFVTVVTLINAFQTFGQVDILTAGGPDYHTNLLVYAIYQDAFVNHSVGRASAQSVILTLIIMLCTVIQFRVNKRRADKNAK</sequence>
<evidence type="ECO:0000313" key="10">
    <source>
        <dbReference type="Proteomes" id="UP000295756"/>
    </source>
</evidence>
<dbReference type="EMBL" id="CP037939">
    <property type="protein sequence ID" value="QBR47576.1"/>
    <property type="molecule type" value="Genomic_DNA"/>
</dbReference>
<evidence type="ECO:0000256" key="6">
    <source>
        <dbReference type="ARBA" id="ARBA00023136"/>
    </source>
</evidence>
<comment type="similarity">
    <text evidence="7">Belongs to the binding-protein-dependent transport system permease family.</text>
</comment>
<feature type="transmembrane region" description="Helical" evidence="7">
    <location>
        <begin position="121"/>
        <end position="145"/>
    </location>
</feature>
<reference evidence="9 10" key="1">
    <citation type="submission" date="2019-03" db="EMBL/GenBank/DDBJ databases">
        <title>Complete Genome Sequence of Leuconostoc kimchii strain NKJ218 Isolated from Homemade Kimchi.</title>
        <authorList>
            <person name="Jung J.Y."/>
            <person name="Jin H.M."/>
            <person name="Jung J.-W."/>
            <person name="Lee S.-Y."/>
            <person name="Ryu B.-G."/>
            <person name="Han S.-S."/>
            <person name="Kang H.K."/>
            <person name="Choi H.W."/>
            <person name="Chung E.J."/>
            <person name="Choi K.-M."/>
        </authorList>
    </citation>
    <scope>NUCLEOTIDE SEQUENCE [LARGE SCALE GENOMIC DNA]</scope>
    <source>
        <strain evidence="9 10">NKJ218</strain>
    </source>
</reference>
<evidence type="ECO:0000313" key="9">
    <source>
        <dbReference type="EMBL" id="QBR47576.1"/>
    </source>
</evidence>
<feature type="transmembrane region" description="Helical" evidence="7">
    <location>
        <begin position="84"/>
        <end position="109"/>
    </location>
</feature>
<organism evidence="9 10">
    <name type="scientific">Leuconostoc kimchii</name>
    <dbReference type="NCBI Taxonomy" id="136609"/>
    <lineage>
        <taxon>Bacteria</taxon>
        <taxon>Bacillati</taxon>
        <taxon>Bacillota</taxon>
        <taxon>Bacilli</taxon>
        <taxon>Lactobacillales</taxon>
        <taxon>Lactobacillaceae</taxon>
        <taxon>Leuconostoc</taxon>
    </lineage>
</organism>
<dbReference type="PANTHER" id="PTHR30193">
    <property type="entry name" value="ABC TRANSPORTER PERMEASE PROTEIN"/>
    <property type="match status" value="1"/>
</dbReference>
<keyword evidence="6 7" id="KW-0472">Membrane</keyword>
<evidence type="ECO:0000256" key="5">
    <source>
        <dbReference type="ARBA" id="ARBA00022989"/>
    </source>
</evidence>
<keyword evidence="5 7" id="KW-1133">Transmembrane helix</keyword>
<dbReference type="Gene3D" id="1.10.3720.10">
    <property type="entry name" value="MetI-like"/>
    <property type="match status" value="1"/>
</dbReference>
<accession>A0ABX5SM01</accession>
<dbReference type="InterPro" id="IPR000515">
    <property type="entry name" value="MetI-like"/>
</dbReference>
<dbReference type="SUPFAM" id="SSF161098">
    <property type="entry name" value="MetI-like"/>
    <property type="match status" value="1"/>
</dbReference>
<keyword evidence="2 7" id="KW-0813">Transport</keyword>
<evidence type="ECO:0000256" key="2">
    <source>
        <dbReference type="ARBA" id="ARBA00022448"/>
    </source>
</evidence>
<dbReference type="RefSeq" id="WP_013104148.1">
    <property type="nucleotide sequence ID" value="NZ_CP037939.1"/>
</dbReference>
<proteinExistence type="inferred from homology"/>
<feature type="transmembrane region" description="Helical" evidence="7">
    <location>
        <begin position="231"/>
        <end position="250"/>
    </location>
</feature>
<feature type="transmembrane region" description="Helical" evidence="7">
    <location>
        <begin position="282"/>
        <end position="303"/>
    </location>
</feature>